<dbReference type="Gene3D" id="3.30.160.60">
    <property type="entry name" value="Classic Zinc Finger"/>
    <property type="match status" value="1"/>
</dbReference>
<feature type="region of interest" description="Disordered" evidence="1">
    <location>
        <begin position="1"/>
        <end position="54"/>
    </location>
</feature>
<dbReference type="AlphaFoldDB" id="A0A0M3K7S2"/>
<sequence length="390" mass="42701">LDDATEGSEGGLSIDHNDEDDEIEAHNKVVASASPDSHMDEADESNANENVAENSKAATLLQEVSSSQEDCKSEVLSSVMRMSSTPANDAQTTTVSTTVSPVARNTPSASVKAVTTVSPKCETRPSLTSTSALSGSSSSTSSSTNHQRSRKSKNRRFGIRKPPSRLKRKEVAKLREMSMRLGGAQYFKKRVNETAQCEKCGVITTSRMSDHAYRHMDAQLFLCPHCDNGSQSRELVVRHMRDMHNSTEHPIDDRLKYAAEIKEMIRQCYPAFFIDAPIPTAADIEKLKASLAMNGSCKEEVDGGQEDDGNEAEADEAEHDTEESGDEGDDSGLHDDDETGHDEEDGMKDDQMDDDQNGTVEAEELDVKNTTPSSKTASRREDEEEIEAEM</sequence>
<proteinExistence type="predicted"/>
<feature type="region of interest" description="Disordered" evidence="1">
    <location>
        <begin position="82"/>
        <end position="169"/>
    </location>
</feature>
<feature type="compositionally biased region" description="Basic residues" evidence="1">
    <location>
        <begin position="147"/>
        <end position="168"/>
    </location>
</feature>
<name>A0A0M3K7S2_ANISI</name>
<feature type="compositionally biased region" description="Polar residues" evidence="1">
    <location>
        <begin position="82"/>
        <end position="91"/>
    </location>
</feature>
<feature type="compositionally biased region" description="Low complexity" evidence="1">
    <location>
        <begin position="126"/>
        <end position="144"/>
    </location>
</feature>
<accession>A0A0M3K7S2</accession>
<feature type="region of interest" description="Disordered" evidence="1">
    <location>
        <begin position="298"/>
        <end position="390"/>
    </location>
</feature>
<evidence type="ECO:0000256" key="1">
    <source>
        <dbReference type="SAM" id="MobiDB-lite"/>
    </source>
</evidence>
<protein>
    <submittedName>
        <fullName evidence="2">C2H2-type domain-containing protein</fullName>
    </submittedName>
</protein>
<reference evidence="2" key="1">
    <citation type="submission" date="2017-02" db="UniProtKB">
        <authorList>
            <consortium name="WormBaseParasite"/>
        </authorList>
    </citation>
    <scope>IDENTIFICATION</scope>
</reference>
<feature type="compositionally biased region" description="Polar residues" evidence="1">
    <location>
        <begin position="103"/>
        <end position="118"/>
    </location>
</feature>
<organism evidence="2">
    <name type="scientific">Anisakis simplex</name>
    <name type="common">Herring worm</name>
    <dbReference type="NCBI Taxonomy" id="6269"/>
    <lineage>
        <taxon>Eukaryota</taxon>
        <taxon>Metazoa</taxon>
        <taxon>Ecdysozoa</taxon>
        <taxon>Nematoda</taxon>
        <taxon>Chromadorea</taxon>
        <taxon>Rhabditida</taxon>
        <taxon>Spirurina</taxon>
        <taxon>Ascaridomorpha</taxon>
        <taxon>Ascaridoidea</taxon>
        <taxon>Anisakidae</taxon>
        <taxon>Anisakis</taxon>
        <taxon>Anisakis simplex complex</taxon>
    </lineage>
</organism>
<feature type="compositionally biased region" description="Acidic residues" evidence="1">
    <location>
        <begin position="302"/>
        <end position="364"/>
    </location>
</feature>
<evidence type="ECO:0000313" key="2">
    <source>
        <dbReference type="WBParaSite" id="ASIM_0001701301-mRNA-1"/>
    </source>
</evidence>
<dbReference type="WBParaSite" id="ASIM_0001701301-mRNA-1">
    <property type="protein sequence ID" value="ASIM_0001701301-mRNA-1"/>
    <property type="gene ID" value="ASIM_0001701301"/>
</dbReference>